<name>A0A4D4LI80_STRVO</name>
<dbReference type="Proteomes" id="UP000301309">
    <property type="component" value="Unassembled WGS sequence"/>
</dbReference>
<dbReference type="Pfam" id="PF00067">
    <property type="entry name" value="p450"/>
    <property type="match status" value="1"/>
</dbReference>
<feature type="region of interest" description="Disordered" evidence="2">
    <location>
        <begin position="46"/>
        <end position="121"/>
    </location>
</feature>
<feature type="compositionally biased region" description="Basic residues" evidence="2">
    <location>
        <begin position="100"/>
        <end position="109"/>
    </location>
</feature>
<dbReference type="GO" id="GO:0004497">
    <property type="term" value="F:monooxygenase activity"/>
    <property type="evidence" value="ECO:0007669"/>
    <property type="project" value="InterPro"/>
</dbReference>
<dbReference type="GO" id="GO:0016705">
    <property type="term" value="F:oxidoreductase activity, acting on paired donors, with incorporation or reduction of molecular oxygen"/>
    <property type="evidence" value="ECO:0007669"/>
    <property type="project" value="InterPro"/>
</dbReference>
<feature type="compositionally biased region" description="Low complexity" evidence="2">
    <location>
        <begin position="110"/>
        <end position="121"/>
    </location>
</feature>
<evidence type="ECO:0000313" key="4">
    <source>
        <dbReference type="Proteomes" id="UP000301309"/>
    </source>
</evidence>
<dbReference type="InterPro" id="IPR036396">
    <property type="entry name" value="Cyt_P450_sf"/>
</dbReference>
<accession>A0A4D4LI80</accession>
<dbReference type="SUPFAM" id="SSF48264">
    <property type="entry name" value="Cytochrome P450"/>
    <property type="match status" value="1"/>
</dbReference>
<dbReference type="EMBL" id="BJHW01000002">
    <property type="protein sequence ID" value="GDY60164.1"/>
    <property type="molecule type" value="Genomic_DNA"/>
</dbReference>
<evidence type="ECO:0000256" key="1">
    <source>
        <dbReference type="ARBA" id="ARBA00010617"/>
    </source>
</evidence>
<dbReference type="PRINTS" id="PR00359">
    <property type="entry name" value="BP450"/>
</dbReference>
<protein>
    <submittedName>
        <fullName evidence="3">Uncharacterized protein</fullName>
    </submittedName>
</protein>
<comment type="caution">
    <text evidence="3">The sequence shown here is derived from an EMBL/GenBank/DDBJ whole genome shotgun (WGS) entry which is preliminary data.</text>
</comment>
<dbReference type="PANTHER" id="PTHR46696:SF1">
    <property type="entry name" value="CYTOCHROME P450 YJIB-RELATED"/>
    <property type="match status" value="1"/>
</dbReference>
<reference evidence="3 4" key="1">
    <citation type="journal article" date="2020" name="Int. J. Syst. Evol. Microbiol.">
        <title>Reclassification of Streptomyces castelarensis and Streptomyces sporoclivatus as later heterotypic synonyms of Streptomyces antimycoticus.</title>
        <authorList>
            <person name="Komaki H."/>
            <person name="Tamura T."/>
        </authorList>
    </citation>
    <scope>NUCLEOTIDE SEQUENCE [LARGE SCALE GENOMIC DNA]</scope>
    <source>
        <strain evidence="3 4">NBRC 13459</strain>
    </source>
</reference>
<dbReference type="InterPro" id="IPR001128">
    <property type="entry name" value="Cyt_P450"/>
</dbReference>
<proteinExistence type="inferred from homology"/>
<evidence type="ECO:0000256" key="2">
    <source>
        <dbReference type="SAM" id="MobiDB-lite"/>
    </source>
</evidence>
<dbReference type="GO" id="GO:0005506">
    <property type="term" value="F:iron ion binding"/>
    <property type="evidence" value="ECO:0007669"/>
    <property type="project" value="InterPro"/>
</dbReference>
<feature type="compositionally biased region" description="Low complexity" evidence="2">
    <location>
        <begin position="69"/>
        <end position="99"/>
    </location>
</feature>
<keyword evidence="4" id="KW-1185">Reference proteome</keyword>
<comment type="similarity">
    <text evidence="1">Belongs to the cytochrome P450 family.</text>
</comment>
<dbReference type="AlphaFoldDB" id="A0A4D4LI80"/>
<dbReference type="InterPro" id="IPR002397">
    <property type="entry name" value="Cyt_P450_B"/>
</dbReference>
<sequence length="130" mass="14448">MTNAVEELLRYRSIVHSGRRRIALADLEVGGQRICKGDELIAADNLANRDPSQFPEPDRLDVTHKRATTSRSATAGTSVSARRSRGSSCRWSTARSTGGSRRRSSRFRWTRSSSSTTWSSTGVHELPVTW</sequence>
<gene>
    <name evidence="3" type="ORF">SVIO_107870</name>
</gene>
<organism evidence="3 4">
    <name type="scientific">Streptomyces violaceusniger</name>
    <dbReference type="NCBI Taxonomy" id="68280"/>
    <lineage>
        <taxon>Bacteria</taxon>
        <taxon>Bacillati</taxon>
        <taxon>Actinomycetota</taxon>
        <taxon>Actinomycetes</taxon>
        <taxon>Kitasatosporales</taxon>
        <taxon>Streptomycetaceae</taxon>
        <taxon>Streptomyces</taxon>
        <taxon>Streptomyces violaceusniger group</taxon>
    </lineage>
</organism>
<dbReference type="PANTHER" id="PTHR46696">
    <property type="entry name" value="P450, PUTATIVE (EUROFUNG)-RELATED"/>
    <property type="match status" value="1"/>
</dbReference>
<dbReference type="Gene3D" id="1.10.630.10">
    <property type="entry name" value="Cytochrome P450"/>
    <property type="match status" value="1"/>
</dbReference>
<dbReference type="GO" id="GO:0020037">
    <property type="term" value="F:heme binding"/>
    <property type="evidence" value="ECO:0007669"/>
    <property type="project" value="InterPro"/>
</dbReference>
<evidence type="ECO:0000313" key="3">
    <source>
        <dbReference type="EMBL" id="GDY60164.1"/>
    </source>
</evidence>